<reference evidence="2" key="1">
    <citation type="submission" date="2022-07" db="EMBL/GenBank/DDBJ databases">
        <title>Genome Sequence of Physisporinus lineatus.</title>
        <authorList>
            <person name="Buettner E."/>
        </authorList>
    </citation>
    <scope>NUCLEOTIDE SEQUENCE</scope>
    <source>
        <strain evidence="2">VT162</strain>
    </source>
</reference>
<feature type="region of interest" description="Disordered" evidence="1">
    <location>
        <begin position="13"/>
        <end position="51"/>
    </location>
</feature>
<evidence type="ECO:0000313" key="2">
    <source>
        <dbReference type="EMBL" id="KAJ3490749.1"/>
    </source>
</evidence>
<protein>
    <submittedName>
        <fullName evidence="2">Uncharacterized protein</fullName>
    </submittedName>
</protein>
<evidence type="ECO:0000313" key="3">
    <source>
        <dbReference type="Proteomes" id="UP001212997"/>
    </source>
</evidence>
<comment type="caution">
    <text evidence="2">The sequence shown here is derived from an EMBL/GenBank/DDBJ whole genome shotgun (WGS) entry which is preliminary data.</text>
</comment>
<name>A0AAD5YN17_9APHY</name>
<keyword evidence="3" id="KW-1185">Reference proteome</keyword>
<accession>A0AAD5YN17</accession>
<sequence>MTSQDIYHEALQRFPNENVDAPPPNVLSPGQKGRFGRLPQPVPDPPNRNHPLRSVKYLKKIVLEDLVARGEIEKIHIKRAAGGKDKDGVELDLIGGRGVQTTKAKTGIVAKEVWLWRLKRIPQKIDPHTLEKTYVTFEPKLEKDVGEEVFLLSPEGWTKKNLRFVNVPRVRANIYSRPSLIYTDDD</sequence>
<gene>
    <name evidence="2" type="ORF">NLI96_g1218</name>
</gene>
<dbReference type="EMBL" id="JANAWD010000023">
    <property type="protein sequence ID" value="KAJ3490749.1"/>
    <property type="molecule type" value="Genomic_DNA"/>
</dbReference>
<evidence type="ECO:0000256" key="1">
    <source>
        <dbReference type="SAM" id="MobiDB-lite"/>
    </source>
</evidence>
<dbReference type="AlphaFoldDB" id="A0AAD5YN17"/>
<dbReference type="Proteomes" id="UP001212997">
    <property type="component" value="Unassembled WGS sequence"/>
</dbReference>
<organism evidence="2 3">
    <name type="scientific">Meripilus lineatus</name>
    <dbReference type="NCBI Taxonomy" id="2056292"/>
    <lineage>
        <taxon>Eukaryota</taxon>
        <taxon>Fungi</taxon>
        <taxon>Dikarya</taxon>
        <taxon>Basidiomycota</taxon>
        <taxon>Agaricomycotina</taxon>
        <taxon>Agaricomycetes</taxon>
        <taxon>Polyporales</taxon>
        <taxon>Meripilaceae</taxon>
        <taxon>Meripilus</taxon>
    </lineage>
</organism>
<proteinExistence type="predicted"/>